<keyword evidence="1" id="KW-0472">Membrane</keyword>
<gene>
    <name evidence="2" type="ORF">EV137_7805</name>
</gene>
<keyword evidence="1" id="KW-0812">Transmembrane</keyword>
<accession>A0ABY2F601</accession>
<sequence length="388" mass="41841">MKRWIPIGLIWLLAVGVPVVGVVNEITTSGGFPTSAGWLVFVLAFVSVGALIVSQRPRHPIGWFLLLAGVSSVLVGAAGFVAGQLDRLGLDRLVPVVGWFSTWGWMPVWLPPTFGLLLFPTGRLPSRRWRPVAWLAIGGFVVLLVRAAFAPGPMEDTGRDNPLGIDVGIDVWAPLTAVGTIALLTAVALSVLSLVVRYRGARTVERQQIKWLLYAALLLVTGLCALVGLDIVVGDDGAYSALIPSVALATVPVATGIAILRHRLFDIDVVVNRTLVYGGLTVSLGTAYVGIVLLLQLVLRPLTEESGLAVAVSTLAVAALFRPVRSRIQAVVDRRFFRRRYDAARTLAAFGVRLRDELDVDALGHDLQAVVRDTMQPAHLSLWLRSPR</sequence>
<evidence type="ECO:0000256" key="1">
    <source>
        <dbReference type="SAM" id="Phobius"/>
    </source>
</evidence>
<feature type="transmembrane region" description="Helical" evidence="1">
    <location>
        <begin position="132"/>
        <end position="151"/>
    </location>
</feature>
<proteinExistence type="predicted"/>
<evidence type="ECO:0000313" key="2">
    <source>
        <dbReference type="EMBL" id="TDW81795.1"/>
    </source>
</evidence>
<feature type="transmembrane region" description="Helical" evidence="1">
    <location>
        <begin position="239"/>
        <end position="262"/>
    </location>
</feature>
<dbReference type="Proteomes" id="UP000295060">
    <property type="component" value="Unassembled WGS sequence"/>
</dbReference>
<feature type="transmembrane region" description="Helical" evidence="1">
    <location>
        <begin position="307"/>
        <end position="324"/>
    </location>
</feature>
<organism evidence="2 3">
    <name type="scientific">Kribbella pratensis</name>
    <dbReference type="NCBI Taxonomy" id="2512112"/>
    <lineage>
        <taxon>Bacteria</taxon>
        <taxon>Bacillati</taxon>
        <taxon>Actinomycetota</taxon>
        <taxon>Actinomycetes</taxon>
        <taxon>Propionibacteriales</taxon>
        <taxon>Kribbellaceae</taxon>
        <taxon>Kribbella</taxon>
    </lineage>
</organism>
<keyword evidence="1" id="KW-1133">Transmembrane helix</keyword>
<dbReference type="EMBL" id="SODU01000005">
    <property type="protein sequence ID" value="TDW81795.1"/>
    <property type="molecule type" value="Genomic_DNA"/>
</dbReference>
<feature type="transmembrane region" description="Helical" evidence="1">
    <location>
        <begin position="102"/>
        <end position="120"/>
    </location>
</feature>
<feature type="transmembrane region" description="Helical" evidence="1">
    <location>
        <begin position="37"/>
        <end position="54"/>
    </location>
</feature>
<comment type="caution">
    <text evidence="2">The sequence shown here is derived from an EMBL/GenBank/DDBJ whole genome shotgun (WGS) entry which is preliminary data.</text>
</comment>
<protein>
    <submittedName>
        <fullName evidence="2">Uncharacterized protein</fullName>
    </submittedName>
</protein>
<dbReference type="RefSeq" id="WP_134010806.1">
    <property type="nucleotide sequence ID" value="NZ_SODU01000005.1"/>
</dbReference>
<feature type="transmembrane region" description="Helical" evidence="1">
    <location>
        <begin position="274"/>
        <end position="295"/>
    </location>
</feature>
<evidence type="ECO:0000313" key="3">
    <source>
        <dbReference type="Proteomes" id="UP000295060"/>
    </source>
</evidence>
<keyword evidence="3" id="KW-1185">Reference proteome</keyword>
<name>A0ABY2F601_9ACTN</name>
<feature type="transmembrane region" description="Helical" evidence="1">
    <location>
        <begin position="211"/>
        <end position="233"/>
    </location>
</feature>
<reference evidence="2 3" key="1">
    <citation type="submission" date="2019-03" db="EMBL/GenBank/DDBJ databases">
        <title>Genomic Encyclopedia of Type Strains, Phase III (KMG-III): the genomes of soil and plant-associated and newly described type strains.</title>
        <authorList>
            <person name="Whitman W."/>
        </authorList>
    </citation>
    <scope>NUCLEOTIDE SEQUENCE [LARGE SCALE GENOMIC DNA]</scope>
    <source>
        <strain evidence="2 3">VKMAc-2574</strain>
    </source>
</reference>
<feature type="transmembrane region" description="Helical" evidence="1">
    <location>
        <begin position="171"/>
        <end position="199"/>
    </location>
</feature>
<feature type="transmembrane region" description="Helical" evidence="1">
    <location>
        <begin position="61"/>
        <end position="82"/>
    </location>
</feature>